<feature type="transmembrane region" description="Helical" evidence="1">
    <location>
        <begin position="12"/>
        <end position="33"/>
    </location>
</feature>
<proteinExistence type="predicted"/>
<organism evidence="2 3">
    <name type="scientific">Aspergillus eucalypticola (strain CBS 122712 / IBT 29274)</name>
    <dbReference type="NCBI Taxonomy" id="1448314"/>
    <lineage>
        <taxon>Eukaryota</taxon>
        <taxon>Fungi</taxon>
        <taxon>Dikarya</taxon>
        <taxon>Ascomycota</taxon>
        <taxon>Pezizomycotina</taxon>
        <taxon>Eurotiomycetes</taxon>
        <taxon>Eurotiomycetidae</taxon>
        <taxon>Eurotiales</taxon>
        <taxon>Aspergillaceae</taxon>
        <taxon>Aspergillus</taxon>
        <taxon>Aspergillus subgen. Circumdati</taxon>
    </lineage>
</organism>
<comment type="caution">
    <text evidence="2">The sequence shown here is derived from an EMBL/GenBank/DDBJ whole genome shotgun (WGS) entry which is preliminary data.</text>
</comment>
<evidence type="ECO:0000256" key="1">
    <source>
        <dbReference type="SAM" id="Phobius"/>
    </source>
</evidence>
<protein>
    <submittedName>
        <fullName evidence="2">Uncharacterized protein</fullName>
    </submittedName>
</protein>
<evidence type="ECO:0000313" key="3">
    <source>
        <dbReference type="Proteomes" id="UP000246171"/>
    </source>
</evidence>
<dbReference type="VEuPathDB" id="FungiDB:BO83DRAFT_187808"/>
<dbReference type="RefSeq" id="XP_025382398.1">
    <property type="nucleotide sequence ID" value="XM_025526525.1"/>
</dbReference>
<dbReference type="EMBL" id="MSFU01000044">
    <property type="protein sequence ID" value="PWY62515.1"/>
    <property type="molecule type" value="Genomic_DNA"/>
</dbReference>
<sequence>MHEWKGEIQLSCGFRTIFLSVFHYAAVSVHWGVPRCLVMRLVLSYSVGIGGGLQIGFGFTRDPCLCCGSCACAYIAQLSPSSAILERIGLRGFMIS</sequence>
<accession>A0A317UM03</accession>
<reference evidence="2" key="1">
    <citation type="submission" date="2016-12" db="EMBL/GenBank/DDBJ databases">
        <title>The genomes of Aspergillus section Nigri reveals drivers in fungal speciation.</title>
        <authorList>
            <consortium name="DOE Joint Genome Institute"/>
            <person name="Vesth T.C."/>
            <person name="Nybo J."/>
            <person name="Theobald S."/>
            <person name="Brandl J."/>
            <person name="Frisvad J.C."/>
            <person name="Nielsen K.F."/>
            <person name="Lyhne E.K."/>
            <person name="Kogle M.E."/>
            <person name="Kuo A."/>
            <person name="Riley R."/>
            <person name="Clum A."/>
            <person name="Nolan M."/>
            <person name="Lipzen A."/>
            <person name="Salamov A."/>
            <person name="Henrissat B."/>
            <person name="Wiebenga A."/>
            <person name="De vries R.P."/>
            <person name="Grigoriev I.V."/>
            <person name="Mortensen U.H."/>
            <person name="Andersen M.R."/>
            <person name="Baker S.E."/>
        </authorList>
    </citation>
    <scope>NUCLEOTIDE SEQUENCE</scope>
    <source>
        <strain evidence="2">CBS 122712</strain>
    </source>
</reference>
<dbReference type="Proteomes" id="UP000246171">
    <property type="component" value="Unassembled WGS sequence"/>
</dbReference>
<gene>
    <name evidence="2" type="ORF">BO83DRAFT_187808</name>
</gene>
<keyword evidence="3" id="KW-1185">Reference proteome</keyword>
<dbReference type="AlphaFoldDB" id="A0A317UM03"/>
<keyword evidence="1" id="KW-0812">Transmembrane</keyword>
<keyword evidence="1" id="KW-1133">Transmembrane helix</keyword>
<name>A0A317UM03_ASPEC</name>
<keyword evidence="1" id="KW-0472">Membrane</keyword>
<evidence type="ECO:0000313" key="2">
    <source>
        <dbReference type="EMBL" id="PWY62515.1"/>
    </source>
</evidence>
<dbReference type="GeneID" id="37048487"/>